<dbReference type="KEGG" id="lng:BSQ50_00975"/>
<dbReference type="PANTHER" id="PTHR46825">
    <property type="entry name" value="D-ALANYL-D-ALANINE-CARBOXYPEPTIDASE/ENDOPEPTIDASE AMPH"/>
    <property type="match status" value="1"/>
</dbReference>
<sequence length="389" mass="43809">MPLKYKVHQLGGKKLKKGRLLIVLGVLGLLGVFGFLVNNVRQEKEFKNQERITKKSQTNHHQQHHSVKKQETAVATIDRNQQLDQLLQKVGFNGTALIVKNQQIVLRKGYGTANQAQQTANTSQTLFPIASTEKALIATSILQLDQQHRLSVNDPINKYLPGFPNGSQIKLRNFLTHTSGIVGRAEDNQNKSLDQMIAEIEHNGIHRPLGSWQYEDSNYTVLVKVLEKVTHESFKKYLMQHIFKPAGIETVGYVNQNFSGLKNASIGYLKQNNQLTAVTIPNFSQLYGVSDMYMSVTSMYQFDWALKNKKLLDAAHLQLMFTPGSSSHYGMGFYNDPGLIVNRGYVAGWVISNGLTHDGQDYILLFSNVKDKQLSLGKLNSEILQILRK</sequence>
<dbReference type="GO" id="GO:0016020">
    <property type="term" value="C:membrane"/>
    <property type="evidence" value="ECO:0007669"/>
    <property type="project" value="UniProtKB-SubCell"/>
</dbReference>
<name>A0A3S6QYI9_9LACO</name>
<comment type="subcellular location">
    <subcellularLocation>
        <location evidence="1">Membrane</location>
    </subcellularLocation>
</comment>
<feature type="transmembrane region" description="Helical" evidence="4">
    <location>
        <begin position="20"/>
        <end position="37"/>
    </location>
</feature>
<dbReference type="InterPro" id="IPR012338">
    <property type="entry name" value="Beta-lactam/transpept-like"/>
</dbReference>
<evidence type="ECO:0000313" key="6">
    <source>
        <dbReference type="EMBL" id="AUJ31265.1"/>
    </source>
</evidence>
<evidence type="ECO:0000256" key="3">
    <source>
        <dbReference type="SAM" id="MobiDB-lite"/>
    </source>
</evidence>
<dbReference type="AlphaFoldDB" id="A0A3S6QYI9"/>
<feature type="region of interest" description="Disordered" evidence="3">
    <location>
        <begin position="49"/>
        <end position="70"/>
    </location>
</feature>
<feature type="domain" description="Beta-lactamase-related" evidence="5">
    <location>
        <begin position="83"/>
        <end position="336"/>
    </location>
</feature>
<keyword evidence="7" id="KW-1185">Reference proteome</keyword>
<keyword evidence="4" id="KW-0812">Transmembrane</keyword>
<evidence type="ECO:0000313" key="7">
    <source>
        <dbReference type="Proteomes" id="UP000324497"/>
    </source>
</evidence>
<keyword evidence="2 4" id="KW-0472">Membrane</keyword>
<dbReference type="InterPro" id="IPR050491">
    <property type="entry name" value="AmpC-like"/>
</dbReference>
<dbReference type="Pfam" id="PF00144">
    <property type="entry name" value="Beta-lactamase"/>
    <property type="match status" value="1"/>
</dbReference>
<evidence type="ECO:0000259" key="5">
    <source>
        <dbReference type="Pfam" id="PF00144"/>
    </source>
</evidence>
<gene>
    <name evidence="6" type="ORF">BSQ50_00975</name>
</gene>
<evidence type="ECO:0000256" key="4">
    <source>
        <dbReference type="SAM" id="Phobius"/>
    </source>
</evidence>
<protein>
    <recommendedName>
        <fullName evidence="5">Beta-lactamase-related domain-containing protein</fullName>
    </recommendedName>
</protein>
<dbReference type="SUPFAM" id="SSF56601">
    <property type="entry name" value="beta-lactamase/transpeptidase-like"/>
    <property type="match status" value="1"/>
</dbReference>
<dbReference type="Gene3D" id="3.40.710.10">
    <property type="entry name" value="DD-peptidase/beta-lactamase superfamily"/>
    <property type="match status" value="1"/>
</dbReference>
<dbReference type="PANTHER" id="PTHR46825:SF11">
    <property type="entry name" value="PENICILLIN-BINDING PROTEIN 4"/>
    <property type="match status" value="1"/>
</dbReference>
<proteinExistence type="predicted"/>
<keyword evidence="4" id="KW-1133">Transmembrane helix</keyword>
<evidence type="ECO:0000256" key="1">
    <source>
        <dbReference type="ARBA" id="ARBA00004370"/>
    </source>
</evidence>
<dbReference type="EMBL" id="CP018180">
    <property type="protein sequence ID" value="AUJ31265.1"/>
    <property type="molecule type" value="Genomic_DNA"/>
</dbReference>
<feature type="compositionally biased region" description="Basic residues" evidence="3">
    <location>
        <begin position="57"/>
        <end position="67"/>
    </location>
</feature>
<organism evidence="6 7">
    <name type="scientific">Liquorilactobacillus nagelii</name>
    <dbReference type="NCBI Taxonomy" id="82688"/>
    <lineage>
        <taxon>Bacteria</taxon>
        <taxon>Bacillati</taxon>
        <taxon>Bacillota</taxon>
        <taxon>Bacilli</taxon>
        <taxon>Lactobacillales</taxon>
        <taxon>Lactobacillaceae</taxon>
        <taxon>Liquorilactobacillus</taxon>
    </lineage>
</organism>
<dbReference type="InterPro" id="IPR001466">
    <property type="entry name" value="Beta-lactam-related"/>
</dbReference>
<dbReference type="Proteomes" id="UP000324497">
    <property type="component" value="Chromosome"/>
</dbReference>
<accession>A0A3S6QYI9</accession>
<reference evidence="6 7" key="1">
    <citation type="submission" date="2016-11" db="EMBL/GenBank/DDBJ databases">
        <title>Interaction between Lactobacillus species and yeast in water kefir.</title>
        <authorList>
            <person name="Behr J."/>
            <person name="Xu D."/>
            <person name="Vogel R.F."/>
        </authorList>
    </citation>
    <scope>NUCLEOTIDE SEQUENCE [LARGE SCALE GENOMIC DNA]</scope>
    <source>
        <strain evidence="6 7">TMW 1.1827</strain>
    </source>
</reference>
<evidence type="ECO:0000256" key="2">
    <source>
        <dbReference type="ARBA" id="ARBA00023136"/>
    </source>
</evidence>